<dbReference type="InterPro" id="IPR018247">
    <property type="entry name" value="EF_Hand_1_Ca_BS"/>
</dbReference>
<dbReference type="SUPFAM" id="SSF81324">
    <property type="entry name" value="Voltage-gated potassium channels"/>
    <property type="match status" value="1"/>
</dbReference>
<dbReference type="InterPro" id="IPR002048">
    <property type="entry name" value="EF_hand_dom"/>
</dbReference>
<feature type="transmembrane region" description="Helical" evidence="5">
    <location>
        <begin position="369"/>
        <end position="394"/>
    </location>
</feature>
<protein>
    <recommendedName>
        <fullName evidence="6">EF-hand domain-containing protein</fullName>
    </recommendedName>
</protein>
<feature type="domain" description="EF-hand" evidence="6">
    <location>
        <begin position="418"/>
        <end position="453"/>
    </location>
</feature>
<dbReference type="Pfam" id="PF00520">
    <property type="entry name" value="Ion_trans"/>
    <property type="match status" value="1"/>
</dbReference>
<accession>A0ABP0KCV6</accession>
<evidence type="ECO:0000256" key="5">
    <source>
        <dbReference type="SAM" id="Phobius"/>
    </source>
</evidence>
<name>A0ABP0KCV6_9DINO</name>
<dbReference type="PROSITE" id="PS50222">
    <property type="entry name" value="EF_HAND_2"/>
    <property type="match status" value="1"/>
</dbReference>
<evidence type="ECO:0000313" key="8">
    <source>
        <dbReference type="Proteomes" id="UP001642484"/>
    </source>
</evidence>
<dbReference type="InterPro" id="IPR027359">
    <property type="entry name" value="Volt_channel_dom_sf"/>
</dbReference>
<proteinExistence type="predicted"/>
<evidence type="ECO:0000256" key="2">
    <source>
        <dbReference type="ARBA" id="ARBA00022692"/>
    </source>
</evidence>
<comment type="caution">
    <text evidence="7">The sequence shown here is derived from an EMBL/GenBank/DDBJ whole genome shotgun (WGS) entry which is preliminary data.</text>
</comment>
<keyword evidence="2 5" id="KW-0812">Transmembrane</keyword>
<dbReference type="InterPro" id="IPR005821">
    <property type="entry name" value="Ion_trans_dom"/>
</dbReference>
<evidence type="ECO:0000256" key="1">
    <source>
        <dbReference type="ARBA" id="ARBA00004141"/>
    </source>
</evidence>
<feature type="transmembrane region" description="Helical" evidence="5">
    <location>
        <begin position="159"/>
        <end position="179"/>
    </location>
</feature>
<dbReference type="PANTHER" id="PTHR46726:SF1">
    <property type="entry name" value="TWO-PORE CALCIUM CHANNEL 3"/>
    <property type="match status" value="1"/>
</dbReference>
<sequence length="556" mass="61913">MPLPKGEAMGGLDEAVQQLVEVQKQQTLGALGSKVFSLGPTASRHREWQSTVEELLQRVNHSVDQAERSRDHFAGEGQGVEQEFSREIEGNNLKMLNEEEKNLQRRPSIFNERTSATFNIKPLKKLVSEALKEASRSRASGRPLRGLRKVAEHIVAAHWFEYVTGLIIFANLITVGIELEMTLTVPEFQKAVWPQVAERIFLFIYFVELVLRSFAGGMQNLKDLWFWMDLFLVALGIWALVLLPIAGGTDLGFERLLVFRGLRLLRLVRALRMVNHFKIMWRLVYGLLTCGQTILSTMALIIISLFVFACVAVELISKDTELSKANEEVAEIVEVNFGSLGKTIMTLFQFVTLDSISAIYFPLITAKPFLVLVFLPILVVVSIGLMNLVTAALVENAMANATAQAEEERNSLKKQLQIALPSLIDLFHELDEDGSGMLTEEELSKVSADILPPRILESSFAEDALDAVDAVDAERHLLSAGQGRGGRAVESDNWPGHAWRIRQLELSRLMAESDEAKGLTCYNTPGTGFSLRLGVFHEAVSSYVPFPECMPGACHF</sequence>
<dbReference type="PROSITE" id="PS00018">
    <property type="entry name" value="EF_HAND_1"/>
    <property type="match status" value="1"/>
</dbReference>
<gene>
    <name evidence="7" type="ORF">CCMP2556_LOCUS15470</name>
</gene>
<dbReference type="Gene3D" id="1.10.287.70">
    <property type="match status" value="1"/>
</dbReference>
<evidence type="ECO:0000256" key="3">
    <source>
        <dbReference type="ARBA" id="ARBA00022989"/>
    </source>
</evidence>
<keyword evidence="4 5" id="KW-0472">Membrane</keyword>
<keyword evidence="3 5" id="KW-1133">Transmembrane helix</keyword>
<organism evidence="7 8">
    <name type="scientific">Durusdinium trenchii</name>
    <dbReference type="NCBI Taxonomy" id="1381693"/>
    <lineage>
        <taxon>Eukaryota</taxon>
        <taxon>Sar</taxon>
        <taxon>Alveolata</taxon>
        <taxon>Dinophyceae</taxon>
        <taxon>Suessiales</taxon>
        <taxon>Symbiodiniaceae</taxon>
        <taxon>Durusdinium</taxon>
    </lineage>
</organism>
<evidence type="ECO:0000256" key="4">
    <source>
        <dbReference type="ARBA" id="ARBA00023136"/>
    </source>
</evidence>
<feature type="transmembrane region" description="Helical" evidence="5">
    <location>
        <begin position="294"/>
        <end position="316"/>
    </location>
</feature>
<feature type="transmembrane region" description="Helical" evidence="5">
    <location>
        <begin position="200"/>
        <end position="218"/>
    </location>
</feature>
<dbReference type="Proteomes" id="UP001642484">
    <property type="component" value="Unassembled WGS sequence"/>
</dbReference>
<reference evidence="7 8" key="1">
    <citation type="submission" date="2024-02" db="EMBL/GenBank/DDBJ databases">
        <authorList>
            <person name="Chen Y."/>
            <person name="Shah S."/>
            <person name="Dougan E. K."/>
            <person name="Thang M."/>
            <person name="Chan C."/>
        </authorList>
    </citation>
    <scope>NUCLEOTIDE SEQUENCE [LARGE SCALE GENOMIC DNA]</scope>
</reference>
<feature type="transmembrane region" description="Helical" evidence="5">
    <location>
        <begin position="224"/>
        <end position="246"/>
    </location>
</feature>
<evidence type="ECO:0000259" key="6">
    <source>
        <dbReference type="PROSITE" id="PS50222"/>
    </source>
</evidence>
<keyword evidence="8" id="KW-1185">Reference proteome</keyword>
<evidence type="ECO:0000313" key="7">
    <source>
        <dbReference type="EMBL" id="CAK9024063.1"/>
    </source>
</evidence>
<dbReference type="PANTHER" id="PTHR46726">
    <property type="entry name" value="TWO PORE CHANNEL 3"/>
    <property type="match status" value="1"/>
</dbReference>
<comment type="subcellular location">
    <subcellularLocation>
        <location evidence="1">Membrane</location>
        <topology evidence="1">Multi-pass membrane protein</topology>
    </subcellularLocation>
</comment>
<dbReference type="EMBL" id="CAXAMN010008113">
    <property type="protein sequence ID" value="CAK9024063.1"/>
    <property type="molecule type" value="Genomic_DNA"/>
</dbReference>
<dbReference type="Gene3D" id="1.20.120.350">
    <property type="entry name" value="Voltage-gated potassium channels. Chain C"/>
    <property type="match status" value="1"/>
</dbReference>